<sequence length="96" mass="10506">MATFTSTEVTMRQSPNAEHGGSRENRQRPALPRRTSAASGSVGRADLPADLVVRAASAIAAWASADADRPKWRDRHEFSVQNAFDFDRFGPMFGVN</sequence>
<reference evidence="2" key="1">
    <citation type="submission" date="2020-11" db="EMBL/GenBank/DDBJ databases">
        <title>Nocardia NEAU-351.nov., a novel actinomycete isolated from the cow dung.</title>
        <authorList>
            <person name="Zhang X."/>
        </authorList>
    </citation>
    <scope>NUCLEOTIDE SEQUENCE</scope>
    <source>
        <strain evidence="2">NEAU-351</strain>
    </source>
</reference>
<accession>A0A931IF82</accession>
<dbReference type="EMBL" id="JADMLG010000010">
    <property type="protein sequence ID" value="MBH0779280.1"/>
    <property type="molecule type" value="Genomic_DNA"/>
</dbReference>
<proteinExistence type="predicted"/>
<organism evidence="2 3">
    <name type="scientific">Nocardia bovistercoris</name>
    <dbReference type="NCBI Taxonomy" id="2785916"/>
    <lineage>
        <taxon>Bacteria</taxon>
        <taxon>Bacillati</taxon>
        <taxon>Actinomycetota</taxon>
        <taxon>Actinomycetes</taxon>
        <taxon>Mycobacteriales</taxon>
        <taxon>Nocardiaceae</taxon>
        <taxon>Nocardia</taxon>
    </lineage>
</organism>
<dbReference type="Proteomes" id="UP000655751">
    <property type="component" value="Unassembled WGS sequence"/>
</dbReference>
<dbReference type="RefSeq" id="WP_196151595.1">
    <property type="nucleotide sequence ID" value="NZ_JADMLG010000010.1"/>
</dbReference>
<evidence type="ECO:0000256" key="1">
    <source>
        <dbReference type="SAM" id="MobiDB-lite"/>
    </source>
</evidence>
<protein>
    <submittedName>
        <fullName evidence="2">Uncharacterized protein</fullName>
    </submittedName>
</protein>
<name>A0A931IF82_9NOCA</name>
<gene>
    <name evidence="2" type="ORF">IT779_23710</name>
</gene>
<evidence type="ECO:0000313" key="3">
    <source>
        <dbReference type="Proteomes" id="UP000655751"/>
    </source>
</evidence>
<evidence type="ECO:0000313" key="2">
    <source>
        <dbReference type="EMBL" id="MBH0779280.1"/>
    </source>
</evidence>
<comment type="caution">
    <text evidence="2">The sequence shown here is derived from an EMBL/GenBank/DDBJ whole genome shotgun (WGS) entry which is preliminary data.</text>
</comment>
<keyword evidence="3" id="KW-1185">Reference proteome</keyword>
<feature type="compositionally biased region" description="Polar residues" evidence="1">
    <location>
        <begin position="1"/>
        <end position="16"/>
    </location>
</feature>
<feature type="region of interest" description="Disordered" evidence="1">
    <location>
        <begin position="1"/>
        <end position="43"/>
    </location>
</feature>
<dbReference type="AlphaFoldDB" id="A0A931IF82"/>